<dbReference type="SMART" id="SM01040">
    <property type="entry name" value="Bro-N"/>
    <property type="match status" value="1"/>
</dbReference>
<protein>
    <submittedName>
        <fullName evidence="2">Phage antirepressor KilAC domain-containing protein</fullName>
    </submittedName>
</protein>
<dbReference type="PROSITE" id="PS51750">
    <property type="entry name" value="BRO_N"/>
    <property type="match status" value="1"/>
</dbReference>
<dbReference type="AlphaFoldDB" id="A0AAW8RCM0"/>
<dbReference type="Pfam" id="PF03374">
    <property type="entry name" value="ANT"/>
    <property type="match status" value="1"/>
</dbReference>
<dbReference type="Pfam" id="PF02498">
    <property type="entry name" value="Bro-N"/>
    <property type="match status" value="1"/>
</dbReference>
<dbReference type="EMBL" id="JALRMR010000006">
    <property type="protein sequence ID" value="MDT1973983.1"/>
    <property type="molecule type" value="Genomic_DNA"/>
</dbReference>
<reference evidence="2" key="1">
    <citation type="submission" date="2022-04" db="EMBL/GenBank/DDBJ databases">
        <title>Draft genome sequences of lactic acid bacteria (LAB) strains involved in meat spoilage.</title>
        <authorList>
            <person name="Palevich N."/>
        </authorList>
    </citation>
    <scope>NUCLEOTIDE SEQUENCE</scope>
    <source>
        <strain evidence="2">9-14</strain>
    </source>
</reference>
<dbReference type="Proteomes" id="UP001249945">
    <property type="component" value="Unassembled WGS sequence"/>
</dbReference>
<gene>
    <name evidence="2" type="ORF">MX635_06165</name>
</gene>
<dbReference type="RefSeq" id="WP_311780332.1">
    <property type="nucleotide sequence ID" value="NZ_JALRMR010000006.1"/>
</dbReference>
<dbReference type="InterPro" id="IPR005039">
    <property type="entry name" value="Ant_C"/>
</dbReference>
<dbReference type="InterPro" id="IPR003497">
    <property type="entry name" value="BRO_N_domain"/>
</dbReference>
<sequence>MQLQKFNNNLFHLEVKTENGESLFDVENVARSLGITTTTNKNGKKYENVRWARVNNFLPQVAELKSGDFISEPMVYKLAFKANNALAEKFQDWLAVEVLPSIRKHGAYATPETIESIIANPDFGIQLLSNLKEEKEKNLLLEQQVAEYEPKISYLDSILQSTDTVAITQIAADYGLSAMAMNKKLHELKVQHKVSGQWIIYTKHQREGYTKSHTVKVPKADGTEKVVMNTKWTQKGRLFIYELLKDNGIYPLMDIEQLQLA</sequence>
<name>A0AAW8RCM0_CARDV</name>
<feature type="domain" description="Bro-N" evidence="1">
    <location>
        <begin position="1"/>
        <end position="106"/>
    </location>
</feature>
<evidence type="ECO:0000259" key="1">
    <source>
        <dbReference type="PROSITE" id="PS51750"/>
    </source>
</evidence>
<evidence type="ECO:0000313" key="2">
    <source>
        <dbReference type="EMBL" id="MDT1973983.1"/>
    </source>
</evidence>
<dbReference type="GO" id="GO:0003677">
    <property type="term" value="F:DNA binding"/>
    <property type="evidence" value="ECO:0007669"/>
    <property type="project" value="InterPro"/>
</dbReference>
<organism evidence="2 3">
    <name type="scientific">Carnobacterium divergens</name>
    <name type="common">Lactobacillus divergens</name>
    <dbReference type="NCBI Taxonomy" id="2748"/>
    <lineage>
        <taxon>Bacteria</taxon>
        <taxon>Bacillati</taxon>
        <taxon>Bacillota</taxon>
        <taxon>Bacilli</taxon>
        <taxon>Lactobacillales</taxon>
        <taxon>Carnobacteriaceae</taxon>
        <taxon>Carnobacterium</taxon>
    </lineage>
</organism>
<proteinExistence type="predicted"/>
<accession>A0AAW8RCM0</accession>
<evidence type="ECO:0000313" key="3">
    <source>
        <dbReference type="Proteomes" id="UP001249945"/>
    </source>
</evidence>
<dbReference type="PANTHER" id="PTHR36180">
    <property type="entry name" value="DNA-BINDING PROTEIN-RELATED-RELATED"/>
    <property type="match status" value="1"/>
</dbReference>
<dbReference type="PANTHER" id="PTHR36180:SF2">
    <property type="entry name" value="BRO FAMILY PROTEIN"/>
    <property type="match status" value="1"/>
</dbReference>
<comment type="caution">
    <text evidence="2">The sequence shown here is derived from an EMBL/GenBank/DDBJ whole genome shotgun (WGS) entry which is preliminary data.</text>
</comment>